<evidence type="ECO:0000313" key="3">
    <source>
        <dbReference type="Proteomes" id="UP000286317"/>
    </source>
</evidence>
<dbReference type="InterPro" id="IPR018580">
    <property type="entry name" value="Uncharacterised_YfhO"/>
</dbReference>
<keyword evidence="1" id="KW-0472">Membrane</keyword>
<dbReference type="EMBL" id="QXUF01000051">
    <property type="protein sequence ID" value="RIN00707.1"/>
    <property type="molecule type" value="Genomic_DNA"/>
</dbReference>
<gene>
    <name evidence="2" type="ORF">BU112_08195</name>
</gene>
<feature type="transmembrane region" description="Helical" evidence="1">
    <location>
        <begin position="357"/>
        <end position="376"/>
    </location>
</feature>
<accession>A0A418IF61</accession>
<feature type="transmembrane region" description="Helical" evidence="1">
    <location>
        <begin position="846"/>
        <end position="867"/>
    </location>
</feature>
<dbReference type="Pfam" id="PF09586">
    <property type="entry name" value="YfhO"/>
    <property type="match status" value="1"/>
</dbReference>
<evidence type="ECO:0008006" key="4">
    <source>
        <dbReference type="Google" id="ProtNLM"/>
    </source>
</evidence>
<comment type="caution">
    <text evidence="2">The sequence shown here is derived from an EMBL/GenBank/DDBJ whole genome shotgun (WGS) entry which is preliminary data.</text>
</comment>
<feature type="transmembrane region" description="Helical" evidence="1">
    <location>
        <begin position="115"/>
        <end position="140"/>
    </location>
</feature>
<proteinExistence type="predicted"/>
<keyword evidence="1" id="KW-0812">Transmembrane</keyword>
<keyword evidence="3" id="KW-1185">Reference proteome</keyword>
<feature type="transmembrane region" description="Helical" evidence="1">
    <location>
        <begin position="198"/>
        <end position="225"/>
    </location>
</feature>
<name>A0A418IF61_9STAP</name>
<evidence type="ECO:0000313" key="2">
    <source>
        <dbReference type="EMBL" id="RIN00707.1"/>
    </source>
</evidence>
<organism evidence="2 3">
    <name type="scientific">Staphylococcus shinii</name>
    <dbReference type="NCBI Taxonomy" id="2912228"/>
    <lineage>
        <taxon>Bacteria</taxon>
        <taxon>Bacillati</taxon>
        <taxon>Bacillota</taxon>
        <taxon>Bacilli</taxon>
        <taxon>Bacillales</taxon>
        <taxon>Staphylococcaceae</taxon>
        <taxon>Staphylococcus</taxon>
    </lineage>
</organism>
<feature type="transmembrane region" description="Helical" evidence="1">
    <location>
        <begin position="322"/>
        <end position="342"/>
    </location>
</feature>
<sequence>MFRKIWSNKTTRLLCIITMGVFVALLTFAPYIYRYLIHGVVFSGSGDGYRQMMPFQMYLYEHFSQFKSTYDHSFGLGGDFVKDLSYYYSTSPFTYINFIFVWVSETIFNSNPSQITFWASNQLIVAFIKGVATFVITFYFFKYLNFKSYTIFLAALLYGASTTVIYFNFTWSYYGDLLIFLPLSLLGIERFYREKKLGLFIFAIALTLFSNFYFSYYEAIAILAYVIYRFIFPHPRDIVSRKQQLWIIPVSVILSTLIGVWGFYTGVSSFLNNDRVSNPHFSINILTDFARQKNFFSNGFYITVSMIAIIALLSFKLYKHYYYRFFAIATWIMLIGSLTPYFDSMFNGFSTPERRWVYIFALTTSGLIALFIQHLAELSLKSYVISCVPVLVIMGIMALIVTDQKISWMLICLILMLFIAFILFKKDLLQQRWVIFVILCLFIVQQAFILSNNHFNNVKNYESTVSAMHEADYKSPALAKKIDTINQQHDDDPLNRIDYMSQYGLNSPMLYHFDGTALYSSIFDGDILKYYDKTLQINMHTDKNSTYRLLSNRANLMALWNVQDRIRRPNDLNIPYGFKHKSTVDHSKEESFLHSTNQIAYPSAHITDKVFDSKDLKSPLDREQAMLQGVVLNDNSTSSNQTFKANKNLLTEATSTLTDAHRNEGNHLIVSKDNGGISYHLPKSIADKYEDMYIEMDVELLSPDKAHEVRVNEYSQQRNELTYKYRRFVTPVTMRVKANKDLNIQLSKGNYRFSIKGIYGEDYQTLRNATKSLNPVKVSQERTGYTVTKSKEDKGYIVLPMAYRNGMKAYSGKQELPVKQGNGIMTVISTEKGQEKITLKYKPPHALPLITLSVFGVIFSIIFLWWLRNKSKDNISK</sequence>
<feature type="transmembrane region" description="Helical" evidence="1">
    <location>
        <begin position="146"/>
        <end position="167"/>
    </location>
</feature>
<dbReference type="PANTHER" id="PTHR38454">
    <property type="entry name" value="INTEGRAL MEMBRANE PROTEIN-RELATED"/>
    <property type="match status" value="1"/>
</dbReference>
<feature type="transmembrane region" description="Helical" evidence="1">
    <location>
        <begin position="433"/>
        <end position="450"/>
    </location>
</feature>
<dbReference type="PANTHER" id="PTHR38454:SF1">
    <property type="entry name" value="INTEGRAL MEMBRANE PROTEIN"/>
    <property type="match status" value="1"/>
</dbReference>
<dbReference type="AlphaFoldDB" id="A0A418IF61"/>
<feature type="transmembrane region" description="Helical" evidence="1">
    <location>
        <begin position="245"/>
        <end position="264"/>
    </location>
</feature>
<dbReference type="OrthoDB" id="9815466at2"/>
<evidence type="ECO:0000256" key="1">
    <source>
        <dbReference type="SAM" id="Phobius"/>
    </source>
</evidence>
<feature type="transmembrane region" description="Helical" evidence="1">
    <location>
        <begin position="406"/>
        <end position="424"/>
    </location>
</feature>
<reference evidence="2 3" key="1">
    <citation type="journal article" date="2016" name="Front. Microbiol.">
        <title>Comprehensive Phylogenetic Analysis of Bovine Non-aureus Staphylococci Species Based on Whole-Genome Sequencing.</title>
        <authorList>
            <person name="Naushad S."/>
            <person name="Barkema H.W."/>
            <person name="Luby C."/>
            <person name="Condas L.A."/>
            <person name="Nobrega D.B."/>
            <person name="Carson D.A."/>
            <person name="De Buck J."/>
        </authorList>
    </citation>
    <scope>NUCLEOTIDE SEQUENCE [LARGE SCALE GENOMIC DNA]</scope>
    <source>
        <strain evidence="2 3">SNUC 4554</strain>
    </source>
</reference>
<dbReference type="Proteomes" id="UP000286317">
    <property type="component" value="Unassembled WGS sequence"/>
</dbReference>
<feature type="transmembrane region" description="Helical" evidence="1">
    <location>
        <begin position="295"/>
        <end position="315"/>
    </location>
</feature>
<feature type="transmembrane region" description="Helical" evidence="1">
    <location>
        <begin position="383"/>
        <end position="400"/>
    </location>
</feature>
<feature type="transmembrane region" description="Helical" evidence="1">
    <location>
        <begin position="12"/>
        <end position="33"/>
    </location>
</feature>
<dbReference type="RefSeq" id="WP_119605246.1">
    <property type="nucleotide sequence ID" value="NZ_JBQJDS010000001.1"/>
</dbReference>
<keyword evidence="1" id="KW-1133">Transmembrane helix</keyword>
<protein>
    <recommendedName>
        <fullName evidence="4">YfhO family protein</fullName>
    </recommendedName>
</protein>